<evidence type="ECO:0000313" key="2">
    <source>
        <dbReference type="Proteomes" id="UP001054945"/>
    </source>
</evidence>
<name>A0AAV4RN57_CAEEX</name>
<gene>
    <name evidence="1" type="ORF">CEXT_230921</name>
</gene>
<keyword evidence="2" id="KW-1185">Reference proteome</keyword>
<organism evidence="1 2">
    <name type="scientific">Caerostris extrusa</name>
    <name type="common">Bark spider</name>
    <name type="synonym">Caerostris bankana</name>
    <dbReference type="NCBI Taxonomy" id="172846"/>
    <lineage>
        <taxon>Eukaryota</taxon>
        <taxon>Metazoa</taxon>
        <taxon>Ecdysozoa</taxon>
        <taxon>Arthropoda</taxon>
        <taxon>Chelicerata</taxon>
        <taxon>Arachnida</taxon>
        <taxon>Araneae</taxon>
        <taxon>Araneomorphae</taxon>
        <taxon>Entelegynae</taxon>
        <taxon>Araneoidea</taxon>
        <taxon>Araneidae</taxon>
        <taxon>Caerostris</taxon>
    </lineage>
</organism>
<evidence type="ECO:0000313" key="1">
    <source>
        <dbReference type="EMBL" id="GIY22221.1"/>
    </source>
</evidence>
<dbReference type="EMBL" id="BPLR01008116">
    <property type="protein sequence ID" value="GIY22221.1"/>
    <property type="molecule type" value="Genomic_DNA"/>
</dbReference>
<proteinExistence type="predicted"/>
<reference evidence="1 2" key="1">
    <citation type="submission" date="2021-06" db="EMBL/GenBank/DDBJ databases">
        <title>Caerostris extrusa draft genome.</title>
        <authorList>
            <person name="Kono N."/>
            <person name="Arakawa K."/>
        </authorList>
    </citation>
    <scope>NUCLEOTIDE SEQUENCE [LARGE SCALE GENOMIC DNA]</scope>
</reference>
<protein>
    <submittedName>
        <fullName evidence="1">Uncharacterized protein</fullName>
    </submittedName>
</protein>
<dbReference type="AlphaFoldDB" id="A0AAV4RN57"/>
<dbReference type="Proteomes" id="UP001054945">
    <property type="component" value="Unassembled WGS sequence"/>
</dbReference>
<comment type="caution">
    <text evidence="1">The sequence shown here is derived from an EMBL/GenBank/DDBJ whole genome shotgun (WGS) entry which is preliminary data.</text>
</comment>
<sequence length="96" mass="10425">MTMLLNMGSARGRYDDFQSGFLRASDFQSGLLGQIPNVNLGPKLNHNTLVLVLKGLALQAQSMVLKDSGFQFQVLSSLCSGSQNVLNKPKAIKISR</sequence>
<accession>A0AAV4RN57</accession>